<feature type="compositionally biased region" description="Basic and acidic residues" evidence="1">
    <location>
        <begin position="247"/>
        <end position="274"/>
    </location>
</feature>
<sequence>MNQQQSLFHFDDGRLAFDDLGHENGFRYWWASDLRHALGYESEPPFHKALNRAMSTCAALNINIIENFVQQEREIDGRRVADYRLSRFACYLVAMNADPRKPQVASAQAYFATLAEAFARYVEEAEDVERVLIRDDVSEREKLLHGAAKRAGVDNYAYFQSAGYRGLYNMNLKKLRALKGVPGKRSPLDFMGKTELAANLFRITQTEEKLKADGIQGQRNAERTAESVGRKVRQTMIEISGTPPERLPSKADINEVRKSLKSTHRDLKKLDKPR</sequence>
<organism evidence="2 3">
    <name type="scientific">Marichromatium gracile</name>
    <name type="common">Chromatium gracile</name>
    <dbReference type="NCBI Taxonomy" id="1048"/>
    <lineage>
        <taxon>Bacteria</taxon>
        <taxon>Pseudomonadati</taxon>
        <taxon>Pseudomonadota</taxon>
        <taxon>Gammaproteobacteria</taxon>
        <taxon>Chromatiales</taxon>
        <taxon>Chromatiaceae</taxon>
        <taxon>Marichromatium</taxon>
    </lineage>
</organism>
<evidence type="ECO:0000313" key="3">
    <source>
        <dbReference type="Proteomes" id="UP000295247"/>
    </source>
</evidence>
<protein>
    <submittedName>
        <fullName evidence="2">DNA-damage-inducible protein D</fullName>
    </submittedName>
</protein>
<feature type="region of interest" description="Disordered" evidence="1">
    <location>
        <begin position="239"/>
        <end position="274"/>
    </location>
</feature>
<comment type="caution">
    <text evidence="2">The sequence shown here is derived from an EMBL/GenBank/DDBJ whole genome shotgun (WGS) entry which is preliminary data.</text>
</comment>
<gene>
    <name evidence="2" type="ORF">EDC29_11757</name>
</gene>
<dbReference type="RefSeq" id="WP_132230658.1">
    <property type="nucleotide sequence ID" value="NZ_NRRH01000028.1"/>
</dbReference>
<dbReference type="EMBL" id="SMDC01000017">
    <property type="protein sequence ID" value="TCW32691.1"/>
    <property type="molecule type" value="Genomic_DNA"/>
</dbReference>
<name>A0A4V2W913_MARGR</name>
<evidence type="ECO:0000256" key="1">
    <source>
        <dbReference type="SAM" id="MobiDB-lite"/>
    </source>
</evidence>
<evidence type="ECO:0000313" key="2">
    <source>
        <dbReference type="EMBL" id="TCW32691.1"/>
    </source>
</evidence>
<dbReference type="Proteomes" id="UP000295247">
    <property type="component" value="Unassembled WGS sequence"/>
</dbReference>
<proteinExistence type="predicted"/>
<reference evidence="2 3" key="1">
    <citation type="submission" date="2019-03" db="EMBL/GenBank/DDBJ databases">
        <title>Genomic Encyclopedia of Type Strains, Phase IV (KMG-IV): sequencing the most valuable type-strain genomes for metagenomic binning, comparative biology and taxonomic classification.</title>
        <authorList>
            <person name="Goeker M."/>
        </authorList>
    </citation>
    <scope>NUCLEOTIDE SEQUENCE [LARGE SCALE GENOMIC DNA]</scope>
    <source>
        <strain evidence="2 3">DSM 203</strain>
    </source>
</reference>
<dbReference type="AlphaFoldDB" id="A0A4V2W913"/>
<accession>A0A4V2W913</accession>